<dbReference type="InterPro" id="IPR017868">
    <property type="entry name" value="Filamin/ABP280_repeat-like"/>
</dbReference>
<dbReference type="InterPro" id="IPR013783">
    <property type="entry name" value="Ig-like_fold"/>
</dbReference>
<dbReference type="InterPro" id="IPR038081">
    <property type="entry name" value="CalX-like_sf"/>
</dbReference>
<dbReference type="InterPro" id="IPR014756">
    <property type="entry name" value="Ig_E-set"/>
</dbReference>
<dbReference type="Proteomes" id="UP001178507">
    <property type="component" value="Unassembled WGS sequence"/>
</dbReference>
<dbReference type="InterPro" id="IPR011658">
    <property type="entry name" value="PA14_dom"/>
</dbReference>
<dbReference type="Gene3D" id="2.60.40.2030">
    <property type="match status" value="1"/>
</dbReference>
<dbReference type="InterPro" id="IPR001298">
    <property type="entry name" value="Filamin/ABP280_rpt"/>
</dbReference>
<dbReference type="Pfam" id="PF07691">
    <property type="entry name" value="PA14"/>
    <property type="match status" value="1"/>
</dbReference>
<feature type="domain" description="PA14" evidence="5">
    <location>
        <begin position="1577"/>
        <end position="1725"/>
    </location>
</feature>
<evidence type="ECO:0000256" key="2">
    <source>
        <dbReference type="PROSITE-ProRule" id="PRU00076"/>
    </source>
</evidence>
<dbReference type="InterPro" id="IPR000742">
    <property type="entry name" value="EGF"/>
</dbReference>
<dbReference type="PROSITE" id="PS01186">
    <property type="entry name" value="EGF_2"/>
    <property type="match status" value="1"/>
</dbReference>
<dbReference type="InterPro" id="IPR044801">
    <property type="entry name" value="Filamin"/>
</dbReference>
<comment type="caution">
    <text evidence="2">Lacks conserved residue(s) required for the propagation of feature annotation.</text>
</comment>
<dbReference type="PROSITE" id="PS50026">
    <property type="entry name" value="EGF_3"/>
    <property type="match status" value="1"/>
</dbReference>
<sequence>MLKSTTQREKTGEVVQASLAGLVILGTRLRVSNSPVLRPDCANEPDVYDRNSAQCEYFCGEEALYWCLDDEAVLSPVRQWCAFGTIQAQSRCYLSKLEIAGALQQCILDDRVHGNAINAGPQCGNQTLTCTMQDVEAENGCHLTKDDCFTRMCCAEAIENGFIEQNPEVLPSLTALYDLCETRKTDNDEPCFPFMVKCLQETRAAKGGCCSCEPGWGGWRCRWPLCWPKCVHGTCVAPDLCHCEPGWKGAACDHAVCTPECIPGQGTCVLPDTCECFYGWGGASCELPISEPACVNGDAVAPDICRCAEGWGGRLCDYPLCQSWPLPSPECVHGTCMKPFECECEPGWKQYKPINATGFDILPFWSQGEDISQETAGTYVKADSRISFLSFWDRQYNSSNAAQCTVPECSIIVDPRCVECDPPPMQRCLKCEPGFFVDTDIDRCERCSNRFPHCQLCGPEPTGPDGKVVLRCLHCDPLYVLEPMPFGEEPSGRCVSDGPIEFSSPVYHVYKDQGNVTLIVQRSIYALRPEFARPITVVVRTRDGTAHSTSLMYGGELASFEFTVANITFEVDESVHVPGPEAWNYSTALRMRFMDRIELPIKIFDDVSYHPEVRYFDVELVVPPEQLVGHQGPLFPFVSQRQQETDQAWMMPQNVYRAPLLDRQDVLSTTRVYIWDHMEATAAQTYCEGACRDWIARTMVDVRRTLVINARTHAGTAITVPTSIRKEPHFIIKYLPRGEGNEESVGTITTATPSGNAGSYTGLFIPTLPGIYKLQVEQAVPGIFAEYWWHRNIHRNAPQQPDITRIDHVLDFWFPDVATAPAFVRWKFVLHFECIRTARWPYNFGHALGVIASPGSTVRAFFWNDGSVTKQVPEDVVPQKREEMIREDCMQDVPYFICIDLLFHDPVVDPFGFYAFEIEWSTPQAEDNEQNQHASVEIMLYHQNDTDYWGWWPIQQGCLLSSGLNIQGSPFEDFQAISGSARAEYSTVLALPDDTPQMTVIVDTLGEVKIDLKDIMGQPVVGGNMIGSLSARLYTLKGVKERDLPVVWDPTRGFYVSWWKPLPPDPIYQDDVTSGRYYRRLIVLLDGNQVLNSPMPVTILLAVSDPEQSFVMTGLYTPARAGEPVWFQIRSATLAGRVRVTGGDSYQVLFQGPAHDPLSGEDRFDGSVTDNANGTYTVNFEIQRPGYYNMHVYLNSEEIGPSPFLGVLIWDDLSARLTSASGPGISPSNRVPGSPARIIAGINTTFEISAKDSYDVQYFKGGGEFRLAVPVMHQGPAANVTFDSGHTAPMDYLTLTDNDDGSYTVEYQLCRAGLTSMSIEIHTPQGIGSPPMWLPISDSPYLVEVLRGELLAETSRVHPPEHQTRSGVPTSMRVDLRDACGNNADDDAMQSLDFSLERIADDPPEAVPFEAIRSGPGEVVVYFTPGRRGEHRLTVLGSGQPLQSSPMHFTVIPSGWVPASNWVLPAIGAATNSTFELLSSPCHAGEPATIQVTSRDMWGDPLTHENNTFMIYLWREVLGFKPESLQCLPLCERLPAQPIRLVIPDASVRLASVKAEVYEYSLMSNVSGVYHGVVSVLRPGAFHGLWYNNPNHSKRVYTEMLRGPLDFDWGIFGPGGTLPSNKYSLQIIGWLRIPVQDRYLFQLYSDTGGRVFLNGTEISPTGSNGIERGHSTVTMEVDLQQGYIPIEILYDHWMGETTRNLRAFLRLGFGSLSSAVPFHVLQAEDMYYEEVLRQPYNPFLHTVHPAIPVHSLEAVSATSVQGTVGKDVFMRVQSADMYGNLQTRRDPASYLRLRSDPPDVAGMRSNDMLSSQHWRIEPLQSGAWDVALIPEGPAAVHNLTFDLYSRASEHFGALKPVASQSILLHLSVNEPVAETSSLLCIPPLSWPVGVQVTCAVVPRDVQGNEIRGLRRVALYAQPPEMSEELTTLLHVADELDVARQFRFFPTLAGTWHLRAEVTLLEDITVHLRSWPLQVLPGETTAYRSNVTVPTTIITEVPYNVPILAYDEYQNPSETGNDVFRMKLTGGYHGRLESQLKVEYMGNNTYQVNNMSVPTRDLFQLHADLLVSRHNNSLAQCPELSPVPGGQIYQLTEQRAVGSVATLRCLSGFAAAGGETKLRCEWPPPYAARQVAGYAEWFNLSSMPASGLMCRERPLWCPPAPSVPYGLRIARDWRRQVGSSERAQCLQGHASRIGPSRVGAQHRLEWEVSAKH</sequence>
<feature type="repeat" description="Filamin" evidence="3">
    <location>
        <begin position="1101"/>
        <end position="1208"/>
    </location>
</feature>
<dbReference type="InterPro" id="IPR037524">
    <property type="entry name" value="PA14/GLEYA"/>
</dbReference>
<keyword evidence="2" id="KW-0245">EGF-like domain</keyword>
<gene>
    <name evidence="6" type="ORF">EVOR1521_LOCUS20819</name>
</gene>
<dbReference type="EMBL" id="CAUJNA010003239">
    <property type="protein sequence ID" value="CAJ1396622.1"/>
    <property type="molecule type" value="Genomic_DNA"/>
</dbReference>
<evidence type="ECO:0000313" key="6">
    <source>
        <dbReference type="EMBL" id="CAJ1396622.1"/>
    </source>
</evidence>
<keyword evidence="1" id="KW-0677">Repeat</keyword>
<name>A0AA36N717_9DINO</name>
<protein>
    <submittedName>
        <fullName evidence="6">Uncharacterized protein</fullName>
    </submittedName>
</protein>
<dbReference type="SMART" id="SM00758">
    <property type="entry name" value="PA14"/>
    <property type="match status" value="1"/>
</dbReference>
<evidence type="ECO:0000259" key="5">
    <source>
        <dbReference type="PROSITE" id="PS51820"/>
    </source>
</evidence>
<dbReference type="SUPFAM" id="SSF56988">
    <property type="entry name" value="Anthrax protective antigen"/>
    <property type="match status" value="1"/>
</dbReference>
<comment type="caution">
    <text evidence="6">The sequence shown here is derived from an EMBL/GenBank/DDBJ whole genome shotgun (WGS) entry which is preliminary data.</text>
</comment>
<feature type="disulfide bond" evidence="2">
    <location>
        <begin position="276"/>
        <end position="285"/>
    </location>
</feature>
<dbReference type="GO" id="GO:0051015">
    <property type="term" value="F:actin filament binding"/>
    <property type="evidence" value="ECO:0007669"/>
    <property type="project" value="InterPro"/>
</dbReference>
<dbReference type="PANTHER" id="PTHR38537">
    <property type="entry name" value="JITTERBUG, ISOFORM N"/>
    <property type="match status" value="1"/>
</dbReference>
<dbReference type="PROSITE" id="PS50194">
    <property type="entry name" value="FILAMIN_REPEAT"/>
    <property type="match status" value="3"/>
</dbReference>
<proteinExistence type="predicted"/>
<evidence type="ECO:0000313" key="7">
    <source>
        <dbReference type="Proteomes" id="UP001178507"/>
    </source>
</evidence>
<reference evidence="6" key="1">
    <citation type="submission" date="2023-08" db="EMBL/GenBank/DDBJ databases">
        <authorList>
            <person name="Chen Y."/>
            <person name="Shah S."/>
            <person name="Dougan E. K."/>
            <person name="Thang M."/>
            <person name="Chan C."/>
        </authorList>
    </citation>
    <scope>NUCLEOTIDE SEQUENCE</scope>
</reference>
<dbReference type="Pfam" id="PF00630">
    <property type="entry name" value="Filamin"/>
    <property type="match status" value="2"/>
</dbReference>
<feature type="repeat" description="Filamin" evidence="3">
    <location>
        <begin position="1346"/>
        <end position="1451"/>
    </location>
</feature>
<feature type="repeat" description="Filamin" evidence="3">
    <location>
        <begin position="1210"/>
        <end position="1345"/>
    </location>
</feature>
<dbReference type="SUPFAM" id="SSF81296">
    <property type="entry name" value="E set domains"/>
    <property type="match status" value="3"/>
</dbReference>
<dbReference type="PROSITE" id="PS00022">
    <property type="entry name" value="EGF_1"/>
    <property type="match status" value="1"/>
</dbReference>
<dbReference type="SMART" id="SM00181">
    <property type="entry name" value="EGF"/>
    <property type="match status" value="5"/>
</dbReference>
<dbReference type="SMART" id="SM00557">
    <property type="entry name" value="IG_FLMN"/>
    <property type="match status" value="1"/>
</dbReference>
<keyword evidence="2" id="KW-1015">Disulfide bond</keyword>
<evidence type="ECO:0000256" key="1">
    <source>
        <dbReference type="ARBA" id="ARBA00022737"/>
    </source>
</evidence>
<evidence type="ECO:0000256" key="3">
    <source>
        <dbReference type="PROSITE-ProRule" id="PRU00087"/>
    </source>
</evidence>
<evidence type="ECO:0000259" key="4">
    <source>
        <dbReference type="PROSITE" id="PS50026"/>
    </source>
</evidence>
<dbReference type="PANTHER" id="PTHR38537:SF8">
    <property type="entry name" value="FILAMIN-A"/>
    <property type="match status" value="1"/>
</dbReference>
<accession>A0AA36N717</accession>
<dbReference type="Gene3D" id="2.10.25.10">
    <property type="entry name" value="Laminin"/>
    <property type="match status" value="4"/>
</dbReference>
<keyword evidence="7" id="KW-1185">Reference proteome</keyword>
<dbReference type="Gene3D" id="2.60.40.10">
    <property type="entry name" value="Immunoglobulins"/>
    <property type="match status" value="3"/>
</dbReference>
<dbReference type="PROSITE" id="PS51820">
    <property type="entry name" value="PA14"/>
    <property type="match status" value="1"/>
</dbReference>
<feature type="domain" description="EGF-like" evidence="4">
    <location>
        <begin position="253"/>
        <end position="286"/>
    </location>
</feature>
<dbReference type="GO" id="GO:0030036">
    <property type="term" value="P:actin cytoskeleton organization"/>
    <property type="evidence" value="ECO:0007669"/>
    <property type="project" value="InterPro"/>
</dbReference>
<organism evidence="6 7">
    <name type="scientific">Effrenium voratum</name>
    <dbReference type="NCBI Taxonomy" id="2562239"/>
    <lineage>
        <taxon>Eukaryota</taxon>
        <taxon>Sar</taxon>
        <taxon>Alveolata</taxon>
        <taxon>Dinophyceae</taxon>
        <taxon>Suessiales</taxon>
        <taxon>Symbiodiniaceae</taxon>
        <taxon>Effrenium</taxon>
    </lineage>
</organism>